<gene>
    <name evidence="1" type="primary">RvY_09237-1</name>
    <name evidence="1" type="synonym">RvY_09237.1</name>
    <name evidence="1" type="ORF">RvY_09237</name>
</gene>
<evidence type="ECO:0000313" key="1">
    <source>
        <dbReference type="EMBL" id="GAU98034.1"/>
    </source>
</evidence>
<dbReference type="Proteomes" id="UP000186922">
    <property type="component" value="Unassembled WGS sequence"/>
</dbReference>
<dbReference type="EMBL" id="BDGG01000004">
    <property type="protein sequence ID" value="GAU98034.1"/>
    <property type="molecule type" value="Genomic_DNA"/>
</dbReference>
<sequence>MIVNSCTKFTPFSSEKRLNEISQIRTESITRGCSVTDGYTGIHEGIIGMRIILPRTLIDREGEKLTGSGN</sequence>
<dbReference type="AlphaFoldDB" id="A0A1D1V8R0"/>
<keyword evidence="2" id="KW-1185">Reference proteome</keyword>
<name>A0A1D1V8R0_RAMVA</name>
<reference evidence="1 2" key="1">
    <citation type="journal article" date="2016" name="Nat. Commun.">
        <title>Extremotolerant tardigrade genome and improved radiotolerance of human cultured cells by tardigrade-unique protein.</title>
        <authorList>
            <person name="Hashimoto T."/>
            <person name="Horikawa D.D."/>
            <person name="Saito Y."/>
            <person name="Kuwahara H."/>
            <person name="Kozuka-Hata H."/>
            <person name="Shin-I T."/>
            <person name="Minakuchi Y."/>
            <person name="Ohishi K."/>
            <person name="Motoyama A."/>
            <person name="Aizu T."/>
            <person name="Enomoto A."/>
            <person name="Kondo K."/>
            <person name="Tanaka S."/>
            <person name="Hara Y."/>
            <person name="Koshikawa S."/>
            <person name="Sagara H."/>
            <person name="Miura T."/>
            <person name="Yokobori S."/>
            <person name="Miyagawa K."/>
            <person name="Suzuki Y."/>
            <person name="Kubo T."/>
            <person name="Oyama M."/>
            <person name="Kohara Y."/>
            <person name="Fujiyama A."/>
            <person name="Arakawa K."/>
            <person name="Katayama T."/>
            <person name="Toyoda A."/>
            <person name="Kunieda T."/>
        </authorList>
    </citation>
    <scope>NUCLEOTIDE SEQUENCE [LARGE SCALE GENOMIC DNA]</scope>
    <source>
        <strain evidence="1 2">YOKOZUNA-1</strain>
    </source>
</reference>
<proteinExistence type="predicted"/>
<organism evidence="1 2">
    <name type="scientific">Ramazzottius varieornatus</name>
    <name type="common">Water bear</name>
    <name type="synonym">Tardigrade</name>
    <dbReference type="NCBI Taxonomy" id="947166"/>
    <lineage>
        <taxon>Eukaryota</taxon>
        <taxon>Metazoa</taxon>
        <taxon>Ecdysozoa</taxon>
        <taxon>Tardigrada</taxon>
        <taxon>Eutardigrada</taxon>
        <taxon>Parachela</taxon>
        <taxon>Hypsibioidea</taxon>
        <taxon>Ramazzottiidae</taxon>
        <taxon>Ramazzottius</taxon>
    </lineage>
</organism>
<comment type="caution">
    <text evidence="1">The sequence shown here is derived from an EMBL/GenBank/DDBJ whole genome shotgun (WGS) entry which is preliminary data.</text>
</comment>
<protein>
    <submittedName>
        <fullName evidence="1">Uncharacterized protein</fullName>
    </submittedName>
</protein>
<accession>A0A1D1V8R0</accession>
<evidence type="ECO:0000313" key="2">
    <source>
        <dbReference type="Proteomes" id="UP000186922"/>
    </source>
</evidence>